<dbReference type="EC" id="2.7.7.7" evidence="7"/>
<keyword evidence="10" id="KW-1185">Reference proteome</keyword>
<evidence type="ECO:0000256" key="4">
    <source>
        <dbReference type="ARBA" id="ARBA00022932"/>
    </source>
</evidence>
<evidence type="ECO:0000256" key="3">
    <source>
        <dbReference type="ARBA" id="ARBA00022705"/>
    </source>
</evidence>
<dbReference type="PANTHER" id="PTHR34388">
    <property type="entry name" value="DNA POLYMERASE III SUBUNIT DELTA"/>
    <property type="match status" value="1"/>
</dbReference>
<sequence>MLIEEANSYSLFAKQTLLNVYLDKKTIEKPGKEVLNHYLEHINPHCLIILRAPQIPIKQLQWLANHDNVLIVQAFPLTAAALQSWIASELKHRSIHHDSAIPALIHQYTQGNMLACAQIIEKLALIYEENNVLTSQHVIPHLTDQCDYQLYELADACLAAQIEKAVHLLRQACHNRQEPTLILWLITQEIRQMIQLLHKIKQSIPFTMACSQLNIWPQRARLYQAASTRFSLDKLYQLLHLSKQLDEQIKSNQNNQIWHGLEYLAILFCSSTN</sequence>
<proteinExistence type="inferred from homology"/>
<keyword evidence="4" id="KW-0239">DNA-directed DNA polymerase</keyword>
<dbReference type="Gene3D" id="1.10.8.60">
    <property type="match status" value="1"/>
</dbReference>
<keyword evidence="2" id="KW-0548">Nucleotidyltransferase</keyword>
<gene>
    <name evidence="9" type="ORF">Loa_01639</name>
</gene>
<dbReference type="KEGG" id="lok:Loa_01639"/>
<name>W0BER6_9GAMM</name>
<dbReference type="HOGENOM" id="CLU_044694_0_1_6"/>
<organism evidence="9 10">
    <name type="scientific">Legionella oakridgensis ATCC 33761 = DSM 21215</name>
    <dbReference type="NCBI Taxonomy" id="1268635"/>
    <lineage>
        <taxon>Bacteria</taxon>
        <taxon>Pseudomonadati</taxon>
        <taxon>Pseudomonadota</taxon>
        <taxon>Gammaproteobacteria</taxon>
        <taxon>Legionellales</taxon>
        <taxon>Legionellaceae</taxon>
        <taxon>Legionella</taxon>
    </lineage>
</organism>
<dbReference type="SUPFAM" id="SSF48019">
    <property type="entry name" value="post-AAA+ oligomerization domain-like"/>
    <property type="match status" value="1"/>
</dbReference>
<dbReference type="Gene3D" id="1.20.272.10">
    <property type="match status" value="1"/>
</dbReference>
<evidence type="ECO:0000313" key="9">
    <source>
        <dbReference type="EMBL" id="AHE67186.1"/>
    </source>
</evidence>
<evidence type="ECO:0000256" key="1">
    <source>
        <dbReference type="ARBA" id="ARBA00022679"/>
    </source>
</evidence>
<dbReference type="InterPro" id="IPR008921">
    <property type="entry name" value="DNA_pol3_clamp-load_cplx_C"/>
</dbReference>
<reference evidence="9 10" key="1">
    <citation type="journal article" date="2013" name="Int. J. Med. Microbiol.">
        <title>Legionella oakridgensis ATCC 33761 genome sequence and phenotypic characterization reveals its replication capacity in amoebae.</title>
        <authorList>
            <person name="Brzuszkiewicz E."/>
            <person name="Schulz T."/>
            <person name="Rydzewski K."/>
            <person name="Daniel R."/>
            <person name="Gillmaier N."/>
            <person name="Dittmann C."/>
            <person name="Holland G."/>
            <person name="Schunder E."/>
            <person name="Lautner M."/>
            <person name="Eisenreich W."/>
            <person name="Luck C."/>
            <person name="Heuner K."/>
        </authorList>
    </citation>
    <scope>NUCLEOTIDE SEQUENCE [LARGE SCALE GENOMIC DNA]</scope>
    <source>
        <strain>OR-10</strain>
        <strain evidence="10">ATCC 33761</strain>
    </source>
</reference>
<evidence type="ECO:0000256" key="6">
    <source>
        <dbReference type="ARBA" id="ARBA00049244"/>
    </source>
</evidence>
<dbReference type="Gene3D" id="3.40.50.300">
    <property type="entry name" value="P-loop containing nucleotide triphosphate hydrolases"/>
    <property type="match status" value="1"/>
</dbReference>
<feature type="domain" description="DNA polymerase III delta subunit-like C-terminal" evidence="8">
    <location>
        <begin position="150"/>
        <end position="255"/>
    </location>
</feature>
<evidence type="ECO:0000256" key="7">
    <source>
        <dbReference type="NCBIfam" id="TIGR01128"/>
    </source>
</evidence>
<dbReference type="Pfam" id="PF21694">
    <property type="entry name" value="DNA_pol3_delta_C"/>
    <property type="match status" value="1"/>
</dbReference>
<dbReference type="STRING" id="1268635.Loa_01639"/>
<dbReference type="SUPFAM" id="SSF52540">
    <property type="entry name" value="P-loop containing nucleoside triphosphate hydrolases"/>
    <property type="match status" value="1"/>
</dbReference>
<dbReference type="EMBL" id="CP004006">
    <property type="protein sequence ID" value="AHE67186.1"/>
    <property type="molecule type" value="Genomic_DNA"/>
</dbReference>
<comment type="catalytic activity">
    <reaction evidence="6">
        <text>DNA(n) + a 2'-deoxyribonucleoside 5'-triphosphate = DNA(n+1) + diphosphate</text>
        <dbReference type="Rhea" id="RHEA:22508"/>
        <dbReference type="Rhea" id="RHEA-COMP:17339"/>
        <dbReference type="Rhea" id="RHEA-COMP:17340"/>
        <dbReference type="ChEBI" id="CHEBI:33019"/>
        <dbReference type="ChEBI" id="CHEBI:61560"/>
        <dbReference type="ChEBI" id="CHEBI:173112"/>
        <dbReference type="EC" id="2.7.7.7"/>
    </reaction>
</comment>
<accession>W0BER6</accession>
<protein>
    <recommendedName>
        <fullName evidence="7">DNA polymerase III subunit delta</fullName>
        <ecNumber evidence="7">2.7.7.7</ecNumber>
    </recommendedName>
</protein>
<evidence type="ECO:0000313" key="10">
    <source>
        <dbReference type="Proteomes" id="UP000018838"/>
    </source>
</evidence>
<evidence type="ECO:0000256" key="5">
    <source>
        <dbReference type="ARBA" id="ARBA00034754"/>
    </source>
</evidence>
<dbReference type="AlphaFoldDB" id="W0BER6"/>
<comment type="similarity">
    <text evidence="5">Belongs to the DNA polymerase HolA subunit family.</text>
</comment>
<keyword evidence="1" id="KW-0808">Transferase</keyword>
<keyword evidence="3" id="KW-0235">DNA replication</keyword>
<dbReference type="Proteomes" id="UP000018838">
    <property type="component" value="Chromosome"/>
</dbReference>
<dbReference type="GO" id="GO:0006261">
    <property type="term" value="P:DNA-templated DNA replication"/>
    <property type="evidence" value="ECO:0007669"/>
    <property type="project" value="TreeGrafter"/>
</dbReference>
<evidence type="ECO:0000256" key="2">
    <source>
        <dbReference type="ARBA" id="ARBA00022695"/>
    </source>
</evidence>
<dbReference type="GO" id="GO:0003887">
    <property type="term" value="F:DNA-directed DNA polymerase activity"/>
    <property type="evidence" value="ECO:0007669"/>
    <property type="project" value="UniProtKB-UniRule"/>
</dbReference>
<dbReference type="PANTHER" id="PTHR34388:SF1">
    <property type="entry name" value="DNA POLYMERASE III SUBUNIT DELTA"/>
    <property type="match status" value="1"/>
</dbReference>
<dbReference type="GO" id="GO:0009360">
    <property type="term" value="C:DNA polymerase III complex"/>
    <property type="evidence" value="ECO:0007669"/>
    <property type="project" value="UniProtKB-UniRule"/>
</dbReference>
<dbReference type="InterPro" id="IPR048466">
    <property type="entry name" value="DNA_pol3_delta-like_C"/>
</dbReference>
<dbReference type="InterPro" id="IPR027417">
    <property type="entry name" value="P-loop_NTPase"/>
</dbReference>
<dbReference type="NCBIfam" id="TIGR01128">
    <property type="entry name" value="holA"/>
    <property type="match status" value="1"/>
</dbReference>
<dbReference type="GO" id="GO:0003677">
    <property type="term" value="F:DNA binding"/>
    <property type="evidence" value="ECO:0007669"/>
    <property type="project" value="InterPro"/>
</dbReference>
<evidence type="ECO:0000259" key="8">
    <source>
        <dbReference type="Pfam" id="PF21694"/>
    </source>
</evidence>
<dbReference type="PATRIC" id="fig|1268635.3.peg.1669"/>
<dbReference type="eggNOG" id="COG1466">
    <property type="taxonomic scope" value="Bacteria"/>
</dbReference>
<dbReference type="InterPro" id="IPR005790">
    <property type="entry name" value="DNA_polIII_delta"/>
</dbReference>